<evidence type="ECO:0000313" key="3">
    <source>
        <dbReference type="Proteomes" id="UP000438182"/>
    </source>
</evidence>
<dbReference type="EMBL" id="WSTA01000078">
    <property type="protein sequence ID" value="MWB99771.1"/>
    <property type="molecule type" value="Genomic_DNA"/>
</dbReference>
<gene>
    <name evidence="2" type="ORF">GB864_14560</name>
</gene>
<organism evidence="2 3">
    <name type="scientific">Agromyces seonyuensis</name>
    <dbReference type="NCBI Taxonomy" id="2662446"/>
    <lineage>
        <taxon>Bacteria</taxon>
        <taxon>Bacillati</taxon>
        <taxon>Actinomycetota</taxon>
        <taxon>Actinomycetes</taxon>
        <taxon>Micrococcales</taxon>
        <taxon>Microbacteriaceae</taxon>
        <taxon>Agromyces</taxon>
    </lineage>
</organism>
<feature type="compositionally biased region" description="Polar residues" evidence="1">
    <location>
        <begin position="19"/>
        <end position="31"/>
    </location>
</feature>
<sequence>MPRSTRVHLPPRPSVTGLIPSSVTAEETPVQTEARLSDEPDVREALDAGGRADVPEVVADHPNSPLAWTELADIADSEGRHVDAYAYATVAADLARDQLAAAGWEPGASVPWSDESNRAYLRALDTQRRAAVSLGLDDRAEAASSELDSADDEAAARIASEFTPTQMIPIIPAADVYQAPDDVEAALAAVETPTEAIALEVAEYEESVEYAAAGEYAEPVEVVDAVEAPVPGDEPFGPAIVVDAEIVDGEPEASVVESDGALPREASFDELVDGPQGGDEADDEFGPAVTRATFTAPNAEKAADYFASHGVSADGSSPDSPEAAADPNDAGAQSAEER</sequence>
<protein>
    <submittedName>
        <fullName evidence="2">DUF3151 family protein</fullName>
    </submittedName>
</protein>
<reference evidence="2 3" key="1">
    <citation type="submission" date="2019-12" db="EMBL/GenBank/DDBJ databases">
        <authorList>
            <person name="Kim Y.S."/>
        </authorList>
    </citation>
    <scope>NUCLEOTIDE SEQUENCE [LARGE SCALE GENOMIC DNA]</scope>
    <source>
        <strain evidence="2 3">MMS17-SY077</strain>
    </source>
</reference>
<evidence type="ECO:0000313" key="2">
    <source>
        <dbReference type="EMBL" id="MWB99771.1"/>
    </source>
</evidence>
<feature type="region of interest" description="Disordered" evidence="1">
    <location>
        <begin position="305"/>
        <end position="338"/>
    </location>
</feature>
<accession>A0A6I4P054</accession>
<proteinExistence type="predicted"/>
<dbReference type="InterPro" id="IPR014487">
    <property type="entry name" value="DUF3151"/>
</dbReference>
<keyword evidence="3" id="KW-1185">Reference proteome</keyword>
<comment type="caution">
    <text evidence="2">The sequence shown here is derived from an EMBL/GenBank/DDBJ whole genome shotgun (WGS) entry which is preliminary data.</text>
</comment>
<name>A0A6I4P054_9MICO</name>
<dbReference type="AlphaFoldDB" id="A0A6I4P054"/>
<dbReference type="Pfam" id="PF11349">
    <property type="entry name" value="DUF3151"/>
    <property type="match status" value="1"/>
</dbReference>
<dbReference type="Proteomes" id="UP000438182">
    <property type="component" value="Unassembled WGS sequence"/>
</dbReference>
<feature type="region of interest" description="Disordered" evidence="1">
    <location>
        <begin position="1"/>
        <end position="61"/>
    </location>
</feature>
<feature type="region of interest" description="Disordered" evidence="1">
    <location>
        <begin position="258"/>
        <end position="285"/>
    </location>
</feature>
<evidence type="ECO:0000256" key="1">
    <source>
        <dbReference type="SAM" id="MobiDB-lite"/>
    </source>
</evidence>
<feature type="compositionally biased region" description="Basic and acidic residues" evidence="1">
    <location>
        <begin position="35"/>
        <end position="46"/>
    </location>
</feature>